<evidence type="ECO:0000256" key="1">
    <source>
        <dbReference type="ARBA" id="ARBA00018672"/>
    </source>
</evidence>
<dbReference type="EMBL" id="JAAITQ010000003">
    <property type="protein sequence ID" value="NSE15250.1"/>
    <property type="molecule type" value="Genomic_DNA"/>
</dbReference>
<evidence type="ECO:0000313" key="6">
    <source>
        <dbReference type="Proteomes" id="UP000768180"/>
    </source>
</evidence>
<dbReference type="Gene3D" id="3.40.50.2300">
    <property type="match status" value="1"/>
</dbReference>
<dbReference type="InterPro" id="IPR001789">
    <property type="entry name" value="Sig_transdc_resp-reg_receiver"/>
</dbReference>
<reference evidence="5 6" key="1">
    <citation type="journal article" date="2020" name="Cell Host Microbe">
        <title>Functional and Genomic Variation between Human-Derived Isolates of Lachnospiraceae Reveals Inter- and Intra-Species Diversity.</title>
        <authorList>
            <person name="Sorbara M.T."/>
            <person name="Littmann E.R."/>
            <person name="Fontana E."/>
            <person name="Moody T.U."/>
            <person name="Kohout C.E."/>
            <person name="Gjonbalaj M."/>
            <person name="Eaton V."/>
            <person name="Seok R."/>
            <person name="Leiner I.M."/>
            <person name="Pamer E.G."/>
        </authorList>
    </citation>
    <scope>NUCLEOTIDE SEQUENCE [LARGE SCALE GENOMIC DNA]</scope>
    <source>
        <strain evidence="5 6">MSK.14.54</strain>
    </source>
</reference>
<evidence type="ECO:0000256" key="3">
    <source>
        <dbReference type="PROSITE-ProRule" id="PRU00169"/>
    </source>
</evidence>
<dbReference type="RefSeq" id="WP_117760475.1">
    <property type="nucleotide sequence ID" value="NZ_CABJFB010000001.1"/>
</dbReference>
<evidence type="ECO:0000256" key="2">
    <source>
        <dbReference type="ARBA" id="ARBA00024867"/>
    </source>
</evidence>
<dbReference type="PROSITE" id="PS50110">
    <property type="entry name" value="RESPONSE_REGULATORY"/>
    <property type="match status" value="1"/>
</dbReference>
<name>A0ABX2GCA0_9FIRM</name>
<proteinExistence type="predicted"/>
<evidence type="ECO:0000313" key="5">
    <source>
        <dbReference type="EMBL" id="NSE15250.1"/>
    </source>
</evidence>
<feature type="domain" description="Response regulatory" evidence="4">
    <location>
        <begin position="1"/>
        <end position="56"/>
    </location>
</feature>
<comment type="caution">
    <text evidence="3">Lacks conserved residue(s) required for the propagation of feature annotation.</text>
</comment>
<comment type="caution">
    <text evidence="5">The sequence shown here is derived from an EMBL/GenBank/DDBJ whole genome shotgun (WGS) entry which is preliminary data.</text>
</comment>
<protein>
    <recommendedName>
        <fullName evidence="1">Stage 0 sporulation protein A homolog</fullName>
    </recommendedName>
</protein>
<dbReference type="Proteomes" id="UP000768180">
    <property type="component" value="Unassembled WGS sequence"/>
</dbReference>
<accession>A0ABX2GCA0</accession>
<organism evidence="5 6">
    <name type="scientific">Fusicatenibacter saccharivorans</name>
    <dbReference type="NCBI Taxonomy" id="1150298"/>
    <lineage>
        <taxon>Bacteria</taxon>
        <taxon>Bacillati</taxon>
        <taxon>Bacillota</taxon>
        <taxon>Clostridia</taxon>
        <taxon>Lachnospirales</taxon>
        <taxon>Lachnospiraceae</taxon>
        <taxon>Fusicatenibacter</taxon>
    </lineage>
</organism>
<evidence type="ECO:0000259" key="4">
    <source>
        <dbReference type="PROSITE" id="PS50110"/>
    </source>
</evidence>
<sequence>MRGSHGRDDAASIPIFAMSANAFVEDRQAAKEAGMDVHIAKPIDAELLKKKIAEYCR</sequence>
<keyword evidence="6" id="KW-1185">Reference proteome</keyword>
<comment type="function">
    <text evidence="2">May play the central regulatory role in sporulation. It may be an element of the effector pathway responsible for the activation of sporulation genes in response to nutritional stress. Spo0A may act in concert with spo0H (a sigma factor) to control the expression of some genes that are critical to the sporulation process.</text>
</comment>
<dbReference type="InterPro" id="IPR011006">
    <property type="entry name" value="CheY-like_superfamily"/>
</dbReference>
<dbReference type="SUPFAM" id="SSF52172">
    <property type="entry name" value="CheY-like"/>
    <property type="match status" value="1"/>
</dbReference>
<gene>
    <name evidence="5" type="ORF">G5B05_02200</name>
</gene>